<protein>
    <recommendedName>
        <fullName evidence="2">DUF7630 domain-containing protein</fullName>
    </recommendedName>
</protein>
<evidence type="ECO:0000313" key="4">
    <source>
        <dbReference type="Proteomes" id="UP000041254"/>
    </source>
</evidence>
<keyword evidence="1" id="KW-1133">Transmembrane helix</keyword>
<keyword evidence="4" id="KW-1185">Reference proteome</keyword>
<feature type="transmembrane region" description="Helical" evidence="1">
    <location>
        <begin position="135"/>
        <end position="159"/>
    </location>
</feature>
<accession>A0A0G4E9N4</accession>
<gene>
    <name evidence="3" type="ORF">Vbra_6897</name>
</gene>
<dbReference type="InterPro" id="IPR056047">
    <property type="entry name" value="CRMPA-like_DUF7630"/>
</dbReference>
<reference evidence="3 4" key="1">
    <citation type="submission" date="2014-11" db="EMBL/GenBank/DDBJ databases">
        <authorList>
            <person name="Zhu J."/>
            <person name="Qi W."/>
            <person name="Song R."/>
        </authorList>
    </citation>
    <scope>NUCLEOTIDE SEQUENCE [LARGE SCALE GENOMIC DNA]</scope>
</reference>
<feature type="transmembrane region" description="Helical" evidence="1">
    <location>
        <begin position="180"/>
        <end position="199"/>
    </location>
</feature>
<dbReference type="Proteomes" id="UP000041254">
    <property type="component" value="Unassembled WGS sequence"/>
</dbReference>
<dbReference type="Pfam" id="PF24633">
    <property type="entry name" value="DUF7630"/>
    <property type="match status" value="1"/>
</dbReference>
<organism evidence="3 4">
    <name type="scientific">Vitrella brassicaformis (strain CCMP3155)</name>
    <dbReference type="NCBI Taxonomy" id="1169540"/>
    <lineage>
        <taxon>Eukaryota</taxon>
        <taxon>Sar</taxon>
        <taxon>Alveolata</taxon>
        <taxon>Colpodellida</taxon>
        <taxon>Vitrellaceae</taxon>
        <taxon>Vitrella</taxon>
    </lineage>
</organism>
<dbReference type="InParanoid" id="A0A0G4E9N4"/>
<proteinExistence type="predicted"/>
<keyword evidence="1" id="KW-0472">Membrane</keyword>
<name>A0A0G4E9N4_VITBC</name>
<dbReference type="EMBL" id="CDMY01000091">
    <property type="protein sequence ID" value="CEL92619.1"/>
    <property type="molecule type" value="Genomic_DNA"/>
</dbReference>
<dbReference type="PhylomeDB" id="A0A0G4E9N4"/>
<feature type="domain" description="DUF7630" evidence="2">
    <location>
        <begin position="85"/>
        <end position="132"/>
    </location>
</feature>
<evidence type="ECO:0000259" key="2">
    <source>
        <dbReference type="Pfam" id="PF24633"/>
    </source>
</evidence>
<sequence>MRFLMKAQPHVFAVLGGDDGSRVIWTCLDCFDGLNCPVPVNYNASVLPGFYQLTVKLQSGGSFENATREVTTYGSGLTLLPVVMGCPLPSSCNGTNKTNGLDICSEGHEGFVCNRCKAGFSRQTPQQPCTECASLWLIVIINVLLVAATLMAIFILTALAERAAASPRAEVPSQLTKIGLSHITAVCGLAFLVFDNSLWGDQISSLIGSVFAWDGGLAQSYQIFATHLAHCCAPHCEWACQSAECLQVNVAQRHRRVDLSAPIRESVSLLPVDPMDDMRPRMDLDSHVLCGSPEHGPFMWIAVLVYCCGH</sequence>
<dbReference type="VEuPathDB" id="CryptoDB:Vbra_6897"/>
<evidence type="ECO:0000313" key="3">
    <source>
        <dbReference type="EMBL" id="CEL92619.1"/>
    </source>
</evidence>
<dbReference type="AlphaFoldDB" id="A0A0G4E9N4"/>
<keyword evidence="1" id="KW-0812">Transmembrane</keyword>
<evidence type="ECO:0000256" key="1">
    <source>
        <dbReference type="SAM" id="Phobius"/>
    </source>
</evidence>